<evidence type="ECO:0000256" key="1">
    <source>
        <dbReference type="SAM" id="Phobius"/>
    </source>
</evidence>
<dbReference type="Proteomes" id="UP000050823">
    <property type="component" value="Unassembled WGS sequence"/>
</dbReference>
<keyword evidence="1" id="KW-0472">Membrane</keyword>
<evidence type="ECO:0000313" key="3">
    <source>
        <dbReference type="Proteomes" id="UP000050823"/>
    </source>
</evidence>
<keyword evidence="1" id="KW-1133">Transmembrane helix</keyword>
<evidence type="ECO:0008006" key="4">
    <source>
        <dbReference type="Google" id="ProtNLM"/>
    </source>
</evidence>
<name>A0AA89I5M6_9LACO</name>
<accession>A0AA89I5M6</accession>
<dbReference type="EMBL" id="AYZB01000072">
    <property type="protein sequence ID" value="KRM20547.1"/>
    <property type="molecule type" value="Genomic_DNA"/>
</dbReference>
<keyword evidence="1" id="KW-0812">Transmembrane</keyword>
<dbReference type="RefSeq" id="WP_057908904.1">
    <property type="nucleotide sequence ID" value="NZ_AYZB01000072.1"/>
</dbReference>
<sequence>MLYWILIFLGFLILLVSCQYLLKFLNQHGILINRWIWGLLSFLILIVPHVIWSHIPTGIDGILYALCAVFAINFMIEQHAYVQQLNQ</sequence>
<gene>
    <name evidence="2" type="ORF">FC90_GL000151</name>
</gene>
<protein>
    <recommendedName>
        <fullName evidence="4">Diacylglycerol kinase</fullName>
    </recommendedName>
</protein>
<feature type="transmembrane region" description="Helical" evidence="1">
    <location>
        <begin position="61"/>
        <end position="82"/>
    </location>
</feature>
<dbReference type="AlphaFoldDB" id="A0AA89I5M6"/>
<feature type="transmembrane region" description="Helical" evidence="1">
    <location>
        <begin position="34"/>
        <end position="55"/>
    </location>
</feature>
<organism evidence="2 3">
    <name type="scientific">Latilactobacillus graminis DSM 20719</name>
    <dbReference type="NCBI Taxonomy" id="1423752"/>
    <lineage>
        <taxon>Bacteria</taxon>
        <taxon>Bacillati</taxon>
        <taxon>Bacillota</taxon>
        <taxon>Bacilli</taxon>
        <taxon>Lactobacillales</taxon>
        <taxon>Lactobacillaceae</taxon>
        <taxon>Latilactobacillus</taxon>
    </lineage>
</organism>
<proteinExistence type="predicted"/>
<comment type="caution">
    <text evidence="2">The sequence shown here is derived from an EMBL/GenBank/DDBJ whole genome shotgun (WGS) entry which is preliminary data.</text>
</comment>
<feature type="transmembrane region" description="Helical" evidence="1">
    <location>
        <begin position="6"/>
        <end position="22"/>
    </location>
</feature>
<reference evidence="2 3" key="1">
    <citation type="journal article" date="2015" name="Genome Announc.">
        <title>Expanding the biotechnology potential of lactobacilli through comparative genomics of 213 strains and associated genera.</title>
        <authorList>
            <person name="Sun Z."/>
            <person name="Harris H.M."/>
            <person name="McCann A."/>
            <person name="Guo C."/>
            <person name="Argimon S."/>
            <person name="Zhang W."/>
            <person name="Yang X."/>
            <person name="Jeffery I.B."/>
            <person name="Cooney J.C."/>
            <person name="Kagawa T.F."/>
            <person name="Liu W."/>
            <person name="Song Y."/>
            <person name="Salvetti E."/>
            <person name="Wrobel A."/>
            <person name="Rasinkangas P."/>
            <person name="Parkhill J."/>
            <person name="Rea M.C."/>
            <person name="O'Sullivan O."/>
            <person name="Ritari J."/>
            <person name="Douillard F.P."/>
            <person name="Paul Ross R."/>
            <person name="Yang R."/>
            <person name="Briner A.E."/>
            <person name="Felis G.E."/>
            <person name="de Vos W.M."/>
            <person name="Barrangou R."/>
            <person name="Klaenhammer T.R."/>
            <person name="Caufield P.W."/>
            <person name="Cui Y."/>
            <person name="Zhang H."/>
            <person name="O'Toole P.W."/>
        </authorList>
    </citation>
    <scope>NUCLEOTIDE SEQUENCE [LARGE SCALE GENOMIC DNA]</scope>
    <source>
        <strain evidence="2 3">DSM 20719</strain>
    </source>
</reference>
<evidence type="ECO:0000313" key="2">
    <source>
        <dbReference type="EMBL" id="KRM20547.1"/>
    </source>
</evidence>